<reference evidence="4" key="1">
    <citation type="journal article" date="2019" name="bioRxiv">
        <title>Bacterially produced spermidine induces plant systemic susceptibility to pathogens.</title>
        <authorList>
            <person name="Melnyk R.A."/>
            <person name="Beskrovnaya P.A."/>
            <person name="Liu Z."/>
            <person name="Song Y."/>
            <person name="Haney C.H."/>
        </authorList>
    </citation>
    <scope>NUCLEOTIDE SEQUENCE [LARGE SCALE GENOMIC DNA]</scope>
    <source>
        <strain evidence="4">Dha-51</strain>
    </source>
</reference>
<evidence type="ECO:0008006" key="5">
    <source>
        <dbReference type="Google" id="ProtNLM"/>
    </source>
</evidence>
<accession>A0A1H2P683</accession>
<keyword evidence="4" id="KW-1185">Reference proteome</keyword>
<evidence type="ECO:0000313" key="4">
    <source>
        <dbReference type="Proteomes" id="UP000295254"/>
    </source>
</evidence>
<keyword evidence="2" id="KW-0732">Signal</keyword>
<feature type="signal peptide" evidence="2">
    <location>
        <begin position="1"/>
        <end position="21"/>
    </location>
</feature>
<dbReference type="OrthoDB" id="7033560at2"/>
<feature type="chain" id="PRO_5044372152" description="Lipoprotein" evidence="2">
    <location>
        <begin position="22"/>
        <end position="149"/>
    </location>
</feature>
<feature type="compositionally biased region" description="Basic and acidic residues" evidence="1">
    <location>
        <begin position="125"/>
        <end position="149"/>
    </location>
</feature>
<dbReference type="RefSeq" id="WP_093225642.1">
    <property type="nucleotide sequence ID" value="NZ_LT629803.1"/>
</dbReference>
<evidence type="ECO:0000256" key="2">
    <source>
        <dbReference type="SAM" id="SignalP"/>
    </source>
</evidence>
<evidence type="ECO:0000256" key="1">
    <source>
        <dbReference type="SAM" id="MobiDB-lite"/>
    </source>
</evidence>
<comment type="caution">
    <text evidence="3">The sequence shown here is derived from an EMBL/GenBank/DDBJ whole genome shotgun (WGS) entry which is preliminary data.</text>
</comment>
<feature type="region of interest" description="Disordered" evidence="1">
    <location>
        <begin position="94"/>
        <end position="149"/>
    </location>
</feature>
<protein>
    <recommendedName>
        <fullName evidence="5">Lipoprotein</fullName>
    </recommendedName>
</protein>
<sequence>MLSRKKLCQMLLIAVSGLSLGACVPYSDGGDGYYSSEVYTSPAPAYYAGGSSYYSNGGGYYTPPPRYYAPPARYYKPTPRYYYQPRVYQPAARYYQPGPRYYQSSRGDYRGHQNQDWNGGNRGGWGDRDHDGRDHRGGHGDHDGRGGHR</sequence>
<proteinExistence type="predicted"/>
<dbReference type="Proteomes" id="UP000295254">
    <property type="component" value="Unassembled WGS sequence"/>
</dbReference>
<evidence type="ECO:0000313" key="3">
    <source>
        <dbReference type="EMBL" id="TDB68414.1"/>
    </source>
</evidence>
<dbReference type="EMBL" id="RRZK01000002">
    <property type="protein sequence ID" value="TDB68414.1"/>
    <property type="molecule type" value="Genomic_DNA"/>
</dbReference>
<organism evidence="3 4">
    <name type="scientific">Pseudomonas vancouverensis</name>
    <dbReference type="NCBI Taxonomy" id="95300"/>
    <lineage>
        <taxon>Bacteria</taxon>
        <taxon>Pseudomonadati</taxon>
        <taxon>Pseudomonadota</taxon>
        <taxon>Gammaproteobacteria</taxon>
        <taxon>Pseudomonadales</taxon>
        <taxon>Pseudomonadaceae</taxon>
        <taxon>Pseudomonas</taxon>
    </lineage>
</organism>
<name>A0A1H2P683_PSEVA</name>
<dbReference type="AlphaFoldDB" id="A0A1H2P683"/>
<dbReference type="PROSITE" id="PS51257">
    <property type="entry name" value="PROKAR_LIPOPROTEIN"/>
    <property type="match status" value="1"/>
</dbReference>
<gene>
    <name evidence="3" type="ORF">EIY72_00750</name>
</gene>